<evidence type="ECO:0000256" key="6">
    <source>
        <dbReference type="ARBA" id="ARBA00022989"/>
    </source>
</evidence>
<dbReference type="AlphaFoldDB" id="A0A7J6TXA6"/>
<keyword evidence="2 8" id="KW-0328">Glycosyltransferase</keyword>
<keyword evidence="9" id="KW-1185">Reference proteome</keyword>
<name>A0A7J6TXA6_PEROL</name>
<keyword evidence="3 8" id="KW-0808">Transferase</keyword>
<dbReference type="GO" id="GO:0016757">
    <property type="term" value="F:glycosyltransferase activity"/>
    <property type="evidence" value="ECO:0007669"/>
    <property type="project" value="UniProtKB-KW"/>
</dbReference>
<protein>
    <submittedName>
        <fullName evidence="8">Mannosyltransferase</fullName>
    </submittedName>
</protein>
<keyword evidence="6" id="KW-1133">Transmembrane helix</keyword>
<dbReference type="Pfam" id="PF03901">
    <property type="entry name" value="Glyco_transf_22"/>
    <property type="match status" value="1"/>
</dbReference>
<evidence type="ECO:0000256" key="1">
    <source>
        <dbReference type="ARBA" id="ARBA00004477"/>
    </source>
</evidence>
<accession>A0A7J6TXA6</accession>
<dbReference type="Proteomes" id="UP000553632">
    <property type="component" value="Unassembled WGS sequence"/>
</dbReference>
<feature type="non-terminal residue" evidence="8">
    <location>
        <position position="108"/>
    </location>
</feature>
<feature type="non-terminal residue" evidence="8">
    <location>
        <position position="1"/>
    </location>
</feature>
<keyword evidence="4" id="KW-0812">Transmembrane</keyword>
<organism evidence="8 9">
    <name type="scientific">Perkinsus olseni</name>
    <name type="common">Perkinsus atlanticus</name>
    <dbReference type="NCBI Taxonomy" id="32597"/>
    <lineage>
        <taxon>Eukaryota</taxon>
        <taxon>Sar</taxon>
        <taxon>Alveolata</taxon>
        <taxon>Perkinsozoa</taxon>
        <taxon>Perkinsea</taxon>
        <taxon>Perkinsida</taxon>
        <taxon>Perkinsidae</taxon>
        <taxon>Perkinsus</taxon>
    </lineage>
</organism>
<evidence type="ECO:0000256" key="5">
    <source>
        <dbReference type="ARBA" id="ARBA00022824"/>
    </source>
</evidence>
<gene>
    <name evidence="8" type="primary">ALG9</name>
    <name evidence="8" type="ORF">FOZ63_008198</name>
</gene>
<dbReference type="EMBL" id="JABANO010008036">
    <property type="protein sequence ID" value="KAF4749180.1"/>
    <property type="molecule type" value="Genomic_DNA"/>
</dbReference>
<evidence type="ECO:0000313" key="8">
    <source>
        <dbReference type="EMBL" id="KAF4749180.1"/>
    </source>
</evidence>
<evidence type="ECO:0000256" key="7">
    <source>
        <dbReference type="ARBA" id="ARBA00023136"/>
    </source>
</evidence>
<sequence>LLDKWNKRQTEGTRVTEGSYITAVNGAKFNVKKMREELKSETVDMEVHSYGLPSLQTWEYSPEFGLRSYVYTSIYAGIAKALSFMPGITKPMVFYGVRACNATFCVVC</sequence>
<dbReference type="GO" id="GO:0005789">
    <property type="term" value="C:endoplasmic reticulum membrane"/>
    <property type="evidence" value="ECO:0007669"/>
    <property type="project" value="UniProtKB-SubCell"/>
</dbReference>
<evidence type="ECO:0000256" key="4">
    <source>
        <dbReference type="ARBA" id="ARBA00022692"/>
    </source>
</evidence>
<proteinExistence type="predicted"/>
<evidence type="ECO:0000256" key="3">
    <source>
        <dbReference type="ARBA" id="ARBA00022679"/>
    </source>
</evidence>
<comment type="subcellular location">
    <subcellularLocation>
        <location evidence="1">Endoplasmic reticulum membrane</location>
        <topology evidence="1">Multi-pass membrane protein</topology>
    </subcellularLocation>
</comment>
<reference evidence="8 9" key="1">
    <citation type="submission" date="2020-04" db="EMBL/GenBank/DDBJ databases">
        <title>Perkinsus olseni comparative genomics.</title>
        <authorList>
            <person name="Bogema D.R."/>
        </authorList>
    </citation>
    <scope>NUCLEOTIDE SEQUENCE [LARGE SCALE GENOMIC DNA]</scope>
    <source>
        <strain evidence="8 9">ATCC PRA-207</strain>
    </source>
</reference>
<comment type="caution">
    <text evidence="8">The sequence shown here is derived from an EMBL/GenBank/DDBJ whole genome shotgun (WGS) entry which is preliminary data.</text>
</comment>
<keyword evidence="5" id="KW-0256">Endoplasmic reticulum</keyword>
<evidence type="ECO:0000313" key="9">
    <source>
        <dbReference type="Proteomes" id="UP000553632"/>
    </source>
</evidence>
<keyword evidence="7" id="KW-0472">Membrane</keyword>
<evidence type="ECO:0000256" key="2">
    <source>
        <dbReference type="ARBA" id="ARBA00022676"/>
    </source>
</evidence>
<dbReference type="InterPro" id="IPR005599">
    <property type="entry name" value="GPI_mannosylTrfase"/>
</dbReference>